<dbReference type="PANTHER" id="PTHR43811">
    <property type="entry name" value="FKBP-TYPE PEPTIDYL-PROLYL CIS-TRANS ISOMERASE FKPA"/>
    <property type="match status" value="1"/>
</dbReference>
<dbReference type="AlphaFoldDB" id="A0A841MQX3"/>
<name>A0A841MQX3_9BACT</name>
<accession>A0A841MQX3</accession>
<dbReference type="InterPro" id="IPR001179">
    <property type="entry name" value="PPIase_FKBP_dom"/>
</dbReference>
<dbReference type="PANTHER" id="PTHR43811:SF19">
    <property type="entry name" value="39 KDA FK506-BINDING NUCLEAR PROTEIN"/>
    <property type="match status" value="1"/>
</dbReference>
<comment type="similarity">
    <text evidence="2 6">Belongs to the FKBP-type PPIase family.</text>
</comment>
<dbReference type="GO" id="GO:0003755">
    <property type="term" value="F:peptidyl-prolyl cis-trans isomerase activity"/>
    <property type="evidence" value="ECO:0007669"/>
    <property type="project" value="UniProtKB-UniRule"/>
</dbReference>
<evidence type="ECO:0000256" key="6">
    <source>
        <dbReference type="RuleBase" id="RU003915"/>
    </source>
</evidence>
<evidence type="ECO:0000313" key="10">
    <source>
        <dbReference type="Proteomes" id="UP000588604"/>
    </source>
</evidence>
<reference evidence="9 10" key="1">
    <citation type="submission" date="2020-08" db="EMBL/GenBank/DDBJ databases">
        <title>Genomic Encyclopedia of Type Strains, Phase IV (KMG-IV): sequencing the most valuable type-strain genomes for metagenomic binning, comparative biology and taxonomic classification.</title>
        <authorList>
            <person name="Goeker M."/>
        </authorList>
    </citation>
    <scope>NUCLEOTIDE SEQUENCE [LARGE SCALE GENOMIC DNA]</scope>
    <source>
        <strain evidence="9 10">DSM 102044</strain>
    </source>
</reference>
<gene>
    <name evidence="9" type="ORF">FHS59_002204</name>
</gene>
<evidence type="ECO:0000256" key="2">
    <source>
        <dbReference type="ARBA" id="ARBA00006577"/>
    </source>
</evidence>
<dbReference type="InterPro" id="IPR046357">
    <property type="entry name" value="PPIase_dom_sf"/>
</dbReference>
<evidence type="ECO:0000256" key="5">
    <source>
        <dbReference type="PROSITE-ProRule" id="PRU00277"/>
    </source>
</evidence>
<keyword evidence="4 5" id="KW-0413">Isomerase</keyword>
<dbReference type="EC" id="5.2.1.8" evidence="6"/>
<dbReference type="Pfam" id="PF00254">
    <property type="entry name" value="FKBP_C"/>
    <property type="match status" value="1"/>
</dbReference>
<evidence type="ECO:0000313" key="9">
    <source>
        <dbReference type="EMBL" id="MBB6326576.1"/>
    </source>
</evidence>
<sequence>MRIKLYSLVALAMGSISLFSCVDSEETTEAIFLADKEAIENYLDTASIVNVKEFSLPEDAYYQIWQFVSGSQDSVFVGDTVKVHYIGKFLSGTVFDTSIEQIAVDNGLYNPNYNYLPLKFVVGDGLVLTSFAFGISKMELGDKATIIIPSELGYGRQGYGPVPPNTPLVFEMELMEITPGPRNN</sequence>
<evidence type="ECO:0000256" key="7">
    <source>
        <dbReference type="SAM" id="SignalP"/>
    </source>
</evidence>
<keyword evidence="10" id="KW-1185">Reference proteome</keyword>
<evidence type="ECO:0000256" key="3">
    <source>
        <dbReference type="ARBA" id="ARBA00023110"/>
    </source>
</evidence>
<feature type="chain" id="PRO_5032382486" description="Peptidyl-prolyl cis-trans isomerase" evidence="7">
    <location>
        <begin position="21"/>
        <end position="184"/>
    </location>
</feature>
<dbReference type="SUPFAM" id="SSF54534">
    <property type="entry name" value="FKBP-like"/>
    <property type="match status" value="1"/>
</dbReference>
<dbReference type="Proteomes" id="UP000588604">
    <property type="component" value="Unassembled WGS sequence"/>
</dbReference>
<keyword evidence="3 5" id="KW-0697">Rotamase</keyword>
<dbReference type="EMBL" id="JACIJO010000002">
    <property type="protein sequence ID" value="MBB6326576.1"/>
    <property type="molecule type" value="Genomic_DNA"/>
</dbReference>
<evidence type="ECO:0000259" key="8">
    <source>
        <dbReference type="PROSITE" id="PS50059"/>
    </source>
</evidence>
<dbReference type="PROSITE" id="PS51257">
    <property type="entry name" value="PROKAR_LIPOPROTEIN"/>
    <property type="match status" value="1"/>
</dbReference>
<evidence type="ECO:0000256" key="4">
    <source>
        <dbReference type="ARBA" id="ARBA00023235"/>
    </source>
</evidence>
<dbReference type="Gene3D" id="3.10.50.40">
    <property type="match status" value="1"/>
</dbReference>
<feature type="domain" description="PPIase FKBP-type" evidence="8">
    <location>
        <begin position="78"/>
        <end position="178"/>
    </location>
</feature>
<organism evidence="9 10">
    <name type="scientific">Algoriphagus iocasae</name>
    <dbReference type="NCBI Taxonomy" id="1836499"/>
    <lineage>
        <taxon>Bacteria</taxon>
        <taxon>Pseudomonadati</taxon>
        <taxon>Bacteroidota</taxon>
        <taxon>Cytophagia</taxon>
        <taxon>Cytophagales</taxon>
        <taxon>Cyclobacteriaceae</taxon>
        <taxon>Algoriphagus</taxon>
    </lineage>
</organism>
<dbReference type="RefSeq" id="WP_184495172.1">
    <property type="nucleotide sequence ID" value="NZ_JACIJO010000002.1"/>
</dbReference>
<keyword evidence="7" id="KW-0732">Signal</keyword>
<dbReference type="PROSITE" id="PS50059">
    <property type="entry name" value="FKBP_PPIASE"/>
    <property type="match status" value="1"/>
</dbReference>
<evidence type="ECO:0000256" key="1">
    <source>
        <dbReference type="ARBA" id="ARBA00000971"/>
    </source>
</evidence>
<protein>
    <recommendedName>
        <fullName evidence="6">Peptidyl-prolyl cis-trans isomerase</fullName>
        <ecNumber evidence="6">5.2.1.8</ecNumber>
    </recommendedName>
</protein>
<proteinExistence type="inferred from homology"/>
<comment type="catalytic activity">
    <reaction evidence="1 5 6">
        <text>[protein]-peptidylproline (omega=180) = [protein]-peptidylproline (omega=0)</text>
        <dbReference type="Rhea" id="RHEA:16237"/>
        <dbReference type="Rhea" id="RHEA-COMP:10747"/>
        <dbReference type="Rhea" id="RHEA-COMP:10748"/>
        <dbReference type="ChEBI" id="CHEBI:83833"/>
        <dbReference type="ChEBI" id="CHEBI:83834"/>
        <dbReference type="EC" id="5.2.1.8"/>
    </reaction>
</comment>
<comment type="caution">
    <text evidence="9">The sequence shown here is derived from an EMBL/GenBank/DDBJ whole genome shotgun (WGS) entry which is preliminary data.</text>
</comment>
<feature type="signal peptide" evidence="7">
    <location>
        <begin position="1"/>
        <end position="20"/>
    </location>
</feature>